<sequence>MPDLNSVPPSPRALAASRQPSSTNTASTAVHNDQSPAASFTPNPGPQMPQPPASVSPISLHVFPSNQMAVNQGSNVNASSLPSPFLPPAMPLTSSVATPSTQPSDGPAVATNPGPLRHSRPLTAAELHMQMEKEQEAVVNRFTRELMLLRAQNASVVSNASSTSASGVSDAATGAASSGGPMSAPSIPTPADHPLFSGTSGFSIPSSAGRHNRTYSNTSIRSQAAAAGSTPSVTGITAPVPIRPTAPYLSRQNSTASRRSRANSPGPSASASNSYTHPLHIGEASVLGTTRSDDFTIYRAELENVKRENELLRRRIRELERAAAVSLASSVSGGPPTSTLEPSHYHGLQGHTQHSGSNVQRQRRDRRSSDASRGRSDSVSTNASIRVQTPGSVPPVVVPTVSASSPSAAFTTPATSGGGAGIAGRRESARERVTSMLSAAGSTAGSVGVGVPDDEVRVGESAASAGLQGQEGIAGGRSSGN</sequence>
<feature type="region of interest" description="Disordered" evidence="2">
    <location>
        <begin position="460"/>
        <end position="481"/>
    </location>
</feature>
<feature type="compositionally biased region" description="Basic and acidic residues" evidence="2">
    <location>
        <begin position="367"/>
        <end position="376"/>
    </location>
</feature>
<feature type="region of interest" description="Disordered" evidence="2">
    <location>
        <begin position="72"/>
        <end position="116"/>
    </location>
</feature>
<feature type="compositionally biased region" description="Gly residues" evidence="2">
    <location>
        <begin position="472"/>
        <end position="481"/>
    </location>
</feature>
<feature type="compositionally biased region" description="Polar residues" evidence="2">
    <location>
        <begin position="93"/>
        <end position="104"/>
    </location>
</feature>
<dbReference type="EMBL" id="CAWUON010000009">
    <property type="protein sequence ID" value="CAK7265041.1"/>
    <property type="molecule type" value="Genomic_DNA"/>
</dbReference>
<evidence type="ECO:0000256" key="2">
    <source>
        <dbReference type="SAM" id="MobiDB-lite"/>
    </source>
</evidence>
<evidence type="ECO:0000313" key="4">
    <source>
        <dbReference type="Proteomes" id="UP001642502"/>
    </source>
</evidence>
<gene>
    <name evidence="3" type="ORF">SEPCBS119000_001308</name>
</gene>
<feature type="compositionally biased region" description="Low complexity" evidence="2">
    <location>
        <begin position="157"/>
        <end position="186"/>
    </location>
</feature>
<feature type="region of interest" description="Disordered" evidence="2">
    <location>
        <begin position="157"/>
        <end position="277"/>
    </location>
</feature>
<feature type="compositionally biased region" description="Polar residues" evidence="2">
    <location>
        <begin position="197"/>
        <end position="206"/>
    </location>
</feature>
<feature type="region of interest" description="Disordered" evidence="2">
    <location>
        <begin position="1"/>
        <end position="59"/>
    </location>
</feature>
<keyword evidence="4" id="KW-1185">Reference proteome</keyword>
<protein>
    <recommendedName>
        <fullName evidence="5">FAD dependent oxidoreductase</fullName>
    </recommendedName>
</protein>
<keyword evidence="1" id="KW-0175">Coiled coil</keyword>
<feature type="coiled-coil region" evidence="1">
    <location>
        <begin position="295"/>
        <end position="322"/>
    </location>
</feature>
<evidence type="ECO:0000256" key="1">
    <source>
        <dbReference type="SAM" id="Coils"/>
    </source>
</evidence>
<proteinExistence type="predicted"/>
<feature type="compositionally biased region" description="Polar residues" evidence="2">
    <location>
        <begin position="18"/>
        <end position="41"/>
    </location>
</feature>
<dbReference type="Proteomes" id="UP001642502">
    <property type="component" value="Unassembled WGS sequence"/>
</dbReference>
<dbReference type="PANTHER" id="PTHR39610:SF1">
    <property type="match status" value="1"/>
</dbReference>
<reference evidence="3 4" key="1">
    <citation type="submission" date="2024-01" db="EMBL/GenBank/DDBJ databases">
        <authorList>
            <person name="Allen C."/>
            <person name="Tagirdzhanova G."/>
        </authorList>
    </citation>
    <scope>NUCLEOTIDE SEQUENCE [LARGE SCALE GENOMIC DNA]</scope>
    <source>
        <strain evidence="3 4">CBS 119000</strain>
    </source>
</reference>
<organism evidence="3 4">
    <name type="scientific">Sporothrix epigloea</name>
    <dbReference type="NCBI Taxonomy" id="1892477"/>
    <lineage>
        <taxon>Eukaryota</taxon>
        <taxon>Fungi</taxon>
        <taxon>Dikarya</taxon>
        <taxon>Ascomycota</taxon>
        <taxon>Pezizomycotina</taxon>
        <taxon>Sordariomycetes</taxon>
        <taxon>Sordariomycetidae</taxon>
        <taxon>Ophiostomatales</taxon>
        <taxon>Ophiostomataceae</taxon>
        <taxon>Sporothrix</taxon>
    </lineage>
</organism>
<evidence type="ECO:0008006" key="5">
    <source>
        <dbReference type="Google" id="ProtNLM"/>
    </source>
</evidence>
<dbReference type="PANTHER" id="PTHR39610">
    <property type="entry name" value="BZIP DOMAIN-CONTAINING PROTEIN-RELATED"/>
    <property type="match status" value="1"/>
</dbReference>
<comment type="caution">
    <text evidence="3">The sequence shown here is derived from an EMBL/GenBank/DDBJ whole genome shotgun (WGS) entry which is preliminary data.</text>
</comment>
<feature type="region of interest" description="Disordered" evidence="2">
    <location>
        <begin position="326"/>
        <end position="428"/>
    </location>
</feature>
<name>A0ABP0D9Z3_9PEZI</name>
<accession>A0ABP0D9Z3</accession>
<feature type="compositionally biased region" description="Low complexity" evidence="2">
    <location>
        <begin position="398"/>
        <end position="415"/>
    </location>
</feature>
<feature type="compositionally biased region" description="Low complexity" evidence="2">
    <location>
        <begin position="250"/>
        <end position="274"/>
    </location>
</feature>
<feature type="compositionally biased region" description="Pro residues" evidence="2">
    <location>
        <begin position="43"/>
        <end position="54"/>
    </location>
</feature>
<evidence type="ECO:0000313" key="3">
    <source>
        <dbReference type="EMBL" id="CAK7265041.1"/>
    </source>
</evidence>